<dbReference type="PANTHER" id="PTHR31005">
    <property type="entry name" value="DUF4139 DOMAIN-CONTAINING PROTEIN"/>
    <property type="match status" value="1"/>
</dbReference>
<evidence type="ECO:0000313" key="4">
    <source>
        <dbReference type="EMBL" id="KAF7306479.1"/>
    </source>
</evidence>
<proteinExistence type="predicted"/>
<organism evidence="4 5">
    <name type="scientific">Mycena indigotica</name>
    <dbReference type="NCBI Taxonomy" id="2126181"/>
    <lineage>
        <taxon>Eukaryota</taxon>
        <taxon>Fungi</taxon>
        <taxon>Dikarya</taxon>
        <taxon>Basidiomycota</taxon>
        <taxon>Agaricomycotina</taxon>
        <taxon>Agaricomycetes</taxon>
        <taxon>Agaricomycetidae</taxon>
        <taxon>Agaricales</taxon>
        <taxon>Marasmiineae</taxon>
        <taxon>Mycenaceae</taxon>
        <taxon>Mycena</taxon>
    </lineage>
</organism>
<evidence type="ECO:0000313" key="5">
    <source>
        <dbReference type="Proteomes" id="UP000636479"/>
    </source>
</evidence>
<keyword evidence="1" id="KW-0175">Coiled coil</keyword>
<evidence type="ECO:0000256" key="1">
    <source>
        <dbReference type="SAM" id="Coils"/>
    </source>
</evidence>
<evidence type="ECO:0000259" key="3">
    <source>
        <dbReference type="Pfam" id="PF13600"/>
    </source>
</evidence>
<keyword evidence="5" id="KW-1185">Reference proteome</keyword>
<feature type="domain" description="DUF4139" evidence="2">
    <location>
        <begin position="240"/>
        <end position="534"/>
    </location>
</feature>
<dbReference type="InterPro" id="IPR037291">
    <property type="entry name" value="DUF4139"/>
</dbReference>
<name>A0A8H6W5F6_9AGAR</name>
<dbReference type="PANTHER" id="PTHR31005:SF8">
    <property type="entry name" value="DUF4139 DOMAIN-CONTAINING PROTEIN"/>
    <property type="match status" value="1"/>
</dbReference>
<dbReference type="EMBL" id="JACAZF010000004">
    <property type="protein sequence ID" value="KAF7306479.1"/>
    <property type="molecule type" value="Genomic_DNA"/>
</dbReference>
<gene>
    <name evidence="4" type="ORF">MIND_00439200</name>
</gene>
<dbReference type="Pfam" id="PF13600">
    <property type="entry name" value="DUF4140"/>
    <property type="match status" value="1"/>
</dbReference>
<evidence type="ECO:0008006" key="6">
    <source>
        <dbReference type="Google" id="ProtNLM"/>
    </source>
</evidence>
<feature type="domain" description="DUF4140" evidence="3">
    <location>
        <begin position="64"/>
        <end position="162"/>
    </location>
</feature>
<accession>A0A8H6W5F6</accession>
<dbReference type="RefSeq" id="XP_037221498.1">
    <property type="nucleotide sequence ID" value="XM_037361206.1"/>
</dbReference>
<evidence type="ECO:0000259" key="2">
    <source>
        <dbReference type="Pfam" id="PF13598"/>
    </source>
</evidence>
<dbReference type="AlphaFoldDB" id="A0A8H6W5F6"/>
<protein>
    <recommendedName>
        <fullName evidence="6">Mucoidy inhibitor A</fullName>
    </recommendedName>
</protein>
<dbReference type="InterPro" id="IPR025554">
    <property type="entry name" value="DUF4140"/>
</dbReference>
<dbReference type="InterPro" id="IPR011935">
    <property type="entry name" value="CHP02231"/>
</dbReference>
<sequence>MNDTYLRSLEVVLGLTKRSLFPFTIIHSSSAPLSATIIMTSDPPTFEPTTVTLKSLADSSIVGVNLYSSRAEVTRLFKLKLAAGHNTVKVVDLPSSLESETLRVEGRGSATIHDVAVKRIEREHTPTLSHKLNELNANQEEISDALARTERSIATLKQYLNSLNVQHLPVTDLDDVLLRCEATGERLDRKKKDLKADLDRLDDEIALETDRLYTPQDDEKLRMSASVGVFAAEAGDVEIALIYTIPDATWTAFYNIRVDMNTEESSVKLIYKAAVTQNTGEPWDNVPLQLETSTPTFGLGLPTLNPWNLSVGAPPSSSLILPAAVIPPPPPPLARAAPAPMVRTRRAAASSPVMAVASTFVSSKGNISATFRVPGLVSIPCDGQAHNFTIVELDLKAAMSWVSVPKVDPKAHLSARVMNASEYTLLSGEASIYVDGSFISRSRIPPVSPQESFDCPLGLDPSVRITYHPVLKGRTQSGFYTKISTHTFSQRITVHNTKSVALRRLKIIDQIPTSQDSQIEVKLVNPPLSLPDNSIRNSVSNSDSEKQETVSLGNGITAQWDGADDANYDPKTLGLERKLNFVCGVPAQQKINLLLEWEVASPARALVVGL</sequence>
<dbReference type="GeneID" id="59343722"/>
<dbReference type="Proteomes" id="UP000636479">
    <property type="component" value="Unassembled WGS sequence"/>
</dbReference>
<comment type="caution">
    <text evidence="4">The sequence shown here is derived from an EMBL/GenBank/DDBJ whole genome shotgun (WGS) entry which is preliminary data.</text>
</comment>
<reference evidence="4" key="1">
    <citation type="submission" date="2020-05" db="EMBL/GenBank/DDBJ databases">
        <title>Mycena genomes resolve the evolution of fungal bioluminescence.</title>
        <authorList>
            <person name="Tsai I.J."/>
        </authorList>
    </citation>
    <scope>NUCLEOTIDE SEQUENCE</scope>
    <source>
        <strain evidence="4">171206Taipei</strain>
    </source>
</reference>
<feature type="coiled-coil region" evidence="1">
    <location>
        <begin position="184"/>
        <end position="211"/>
    </location>
</feature>
<dbReference type="NCBIfam" id="TIGR02231">
    <property type="entry name" value="mucoidy inhibitor MuiA family protein"/>
    <property type="match status" value="1"/>
</dbReference>
<dbReference type="OrthoDB" id="10068793at2759"/>
<dbReference type="Pfam" id="PF13598">
    <property type="entry name" value="DUF4139"/>
    <property type="match status" value="1"/>
</dbReference>